<evidence type="ECO:0000313" key="3">
    <source>
        <dbReference type="Proteomes" id="UP000321617"/>
    </source>
</evidence>
<name>A0A562UYJ9_9ACTN</name>
<comment type="caution">
    <text evidence="2">The sequence shown here is derived from an EMBL/GenBank/DDBJ whole genome shotgun (WGS) entry which is preliminary data.</text>
</comment>
<gene>
    <name evidence="2" type="ORF">LX16_4112</name>
</gene>
<dbReference type="Proteomes" id="UP000321617">
    <property type="component" value="Unassembled WGS sequence"/>
</dbReference>
<sequence>MPRRRLALAAGVVVLLAGCTATESADPEPESEGGLALTIETAEPLWTYTLPGDAGVATTAHRIGTVTAVHASDAIIGLGDTGEELWRFDEATTSVDVLDGYLIADTGATHTAIAADTGEPAADIDSSGTGFVYGGVAVIPTADGVAGWHPDTGTVWQANLPDSALVPWAGHRTGRWSQADQNLAGASGRVLVSYTEAGESMLAAIDPRTGDVTGTHPAPAGNLWQVSADGYVTWSADIDTVQCATELAGHDIDTGETVWGVQLSLFAYAGHDMVCPETVDAEPVLSGGRLLGGHVDQQGVMIDAGNGEATRVPPGGLPVAFADGVVVTRSDDGLGPATALHDAETLWTLELPVIEAPDAMAAGYGCFAATHAHIDDHTGHDHDGPEPEAETVFAGLDADGPALLADGRLIDLNAEALVTATSTEVHAYALP</sequence>
<dbReference type="Gene3D" id="2.130.10.10">
    <property type="entry name" value="YVTN repeat-like/Quinoprotein amine dehydrogenase"/>
    <property type="match status" value="1"/>
</dbReference>
<evidence type="ECO:0008006" key="4">
    <source>
        <dbReference type="Google" id="ProtNLM"/>
    </source>
</evidence>
<dbReference type="PROSITE" id="PS51257">
    <property type="entry name" value="PROKAR_LIPOPROTEIN"/>
    <property type="match status" value="1"/>
</dbReference>
<feature type="chain" id="PRO_5021958168" description="Pyrroloquinoline-quinone binding quinoprotein" evidence="1">
    <location>
        <begin position="26"/>
        <end position="431"/>
    </location>
</feature>
<evidence type="ECO:0000313" key="2">
    <source>
        <dbReference type="EMBL" id="TWJ10692.1"/>
    </source>
</evidence>
<dbReference type="EMBL" id="VLLL01000007">
    <property type="protein sequence ID" value="TWJ10692.1"/>
    <property type="molecule type" value="Genomic_DNA"/>
</dbReference>
<reference evidence="2 3" key="1">
    <citation type="journal article" date="2013" name="Stand. Genomic Sci.">
        <title>Genomic Encyclopedia of Type Strains, Phase I: The one thousand microbial genomes (KMG-I) project.</title>
        <authorList>
            <person name="Kyrpides N.C."/>
            <person name="Woyke T."/>
            <person name="Eisen J.A."/>
            <person name="Garrity G."/>
            <person name="Lilburn T.G."/>
            <person name="Beck B.J."/>
            <person name="Whitman W.B."/>
            <person name="Hugenholtz P."/>
            <person name="Klenk H.P."/>
        </authorList>
    </citation>
    <scope>NUCLEOTIDE SEQUENCE [LARGE SCALE GENOMIC DNA]</scope>
    <source>
        <strain evidence="2 3">DSM 45044</strain>
    </source>
</reference>
<protein>
    <recommendedName>
        <fullName evidence="4">Pyrroloquinoline-quinone binding quinoprotein</fullName>
    </recommendedName>
</protein>
<dbReference type="InterPro" id="IPR011047">
    <property type="entry name" value="Quinoprotein_ADH-like_sf"/>
</dbReference>
<dbReference type="GO" id="GO:0004190">
    <property type="term" value="F:aspartic-type endopeptidase activity"/>
    <property type="evidence" value="ECO:0007669"/>
    <property type="project" value="InterPro"/>
</dbReference>
<dbReference type="InterPro" id="IPR001969">
    <property type="entry name" value="Aspartic_peptidase_AS"/>
</dbReference>
<dbReference type="PROSITE" id="PS00141">
    <property type="entry name" value="ASP_PROTEASE"/>
    <property type="match status" value="1"/>
</dbReference>
<evidence type="ECO:0000256" key="1">
    <source>
        <dbReference type="SAM" id="SignalP"/>
    </source>
</evidence>
<accession>A0A562UYJ9</accession>
<dbReference type="GO" id="GO:0006508">
    <property type="term" value="P:proteolysis"/>
    <property type="evidence" value="ECO:0007669"/>
    <property type="project" value="InterPro"/>
</dbReference>
<dbReference type="SUPFAM" id="SSF50998">
    <property type="entry name" value="Quinoprotein alcohol dehydrogenase-like"/>
    <property type="match status" value="1"/>
</dbReference>
<organism evidence="2 3">
    <name type="scientific">Stackebrandtia albiflava</name>
    <dbReference type="NCBI Taxonomy" id="406432"/>
    <lineage>
        <taxon>Bacteria</taxon>
        <taxon>Bacillati</taxon>
        <taxon>Actinomycetota</taxon>
        <taxon>Actinomycetes</taxon>
        <taxon>Glycomycetales</taxon>
        <taxon>Glycomycetaceae</taxon>
        <taxon>Stackebrandtia</taxon>
    </lineage>
</organism>
<feature type="signal peptide" evidence="1">
    <location>
        <begin position="1"/>
        <end position="25"/>
    </location>
</feature>
<keyword evidence="1" id="KW-0732">Signal</keyword>
<keyword evidence="3" id="KW-1185">Reference proteome</keyword>
<proteinExistence type="predicted"/>
<dbReference type="InterPro" id="IPR015943">
    <property type="entry name" value="WD40/YVTN_repeat-like_dom_sf"/>
</dbReference>
<dbReference type="AlphaFoldDB" id="A0A562UYJ9"/>